<dbReference type="Gene3D" id="1.20.272.40">
    <property type="match status" value="1"/>
</dbReference>
<dbReference type="PANTHER" id="PTHR12131:SF1">
    <property type="entry name" value="ATP-DEPENDENT RNA HELICASE SUPV3L1, MITOCHONDRIAL-RELATED"/>
    <property type="match status" value="1"/>
</dbReference>
<evidence type="ECO:0000256" key="4">
    <source>
        <dbReference type="ARBA" id="ARBA00022840"/>
    </source>
</evidence>
<keyword evidence="4" id="KW-0067">ATP-binding</keyword>
<comment type="caution">
    <text evidence="8">The sequence shown here is derived from an EMBL/GenBank/DDBJ whole genome shotgun (WGS) entry which is preliminary data.</text>
</comment>
<dbReference type="Proteomes" id="UP000322139">
    <property type="component" value="Unassembled WGS sequence"/>
</dbReference>
<dbReference type="SUPFAM" id="SSF52540">
    <property type="entry name" value="P-loop containing nucleoside triphosphate hydrolases"/>
    <property type="match status" value="1"/>
</dbReference>
<dbReference type="PROSITE" id="PS51194">
    <property type="entry name" value="HELICASE_CTER"/>
    <property type="match status" value="1"/>
</dbReference>
<dbReference type="InterPro" id="IPR027417">
    <property type="entry name" value="P-loop_NTPase"/>
</dbReference>
<dbReference type="AlphaFoldDB" id="A0A5D4RDG7"/>
<evidence type="ECO:0000256" key="2">
    <source>
        <dbReference type="ARBA" id="ARBA00022801"/>
    </source>
</evidence>
<sequence length="860" mass="100535">MEALETLYPLAVEQAKAKILEDIHYYLSTKKSLPEFEAYLQDRKQYYEQIWINVWLNMTNNKVARKLKKDYLQEKGFSTEGIDKKVINSLFRTEVRNYSPWNAEQWLHALYTNDAGKWEQKYRDARESYLLQQQHEENADRIAKAYTALDKSAGKIMRKHTRLFYLRARYEAARQLKNDFSSGTKYGQVDTFALEEKLRPEGHFNPKHYTLAADFFEELTGGIHSTNHWGRQYFEYETYYFKYEKLLMECMKDIVPETVIELMDPAMLEQYRSLHPENDPEAAIHSMTEWPSEELAKEFLEEIENEFLEDLLRLSSFPWEPAVHLEIFRADLEDRERKKAEAKAEEERRKQEEARILDEIFGREYSPSVDRSVKYVLHIGDTNTGKTFHALESMKKADSGIYLAPLRLLALEVYDKLNGENIPCTLKTGEEEKVTPGASHIASTVEMFSEKERFDIIVIDEAQMITDKDRGFSWYKAITKANAGEVHIIGSKSSQSILLQLLDGTDLEIHEYHRDTPLIVEPNEFRLKHSRKGDALICFSRKRVLETASRLQNDGRTVSMIYGSMPPETRKKQVQRFIDGETNMIVSTDAIGMGLNLPIRRVVFLENEKFDGVSRRQLTSQEVKQIAGRAGRKGLYNTGRVAFMENIKEMGSLLEQEDDPVHTFSIAPTSGVFDRFQKYYHDLGTFFELWDKFESPPGTVKASLAEEKELYELVQGTEMEARLSLGDLYGFLHLPFSAREPELVRQWRMSVMASVHNEELPEPSIRKRTLEDLELTYKSVGLHLLFLYRLDQRTEALYWERVRDELGTMVHEKLKTDVQNMTKKCRRCGKKLSWEHPYPICDECHEGGFRTRRKPSYFRR</sequence>
<keyword evidence="3 8" id="KW-0347">Helicase</keyword>
<evidence type="ECO:0000259" key="7">
    <source>
        <dbReference type="PROSITE" id="PS51194"/>
    </source>
</evidence>
<dbReference type="Gene3D" id="3.40.50.300">
    <property type="entry name" value="P-loop containing nucleotide triphosphate hydrolases"/>
    <property type="match status" value="2"/>
</dbReference>
<dbReference type="SMART" id="SM00490">
    <property type="entry name" value="HELICc"/>
    <property type="match status" value="1"/>
</dbReference>
<dbReference type="RefSeq" id="WP_148975225.1">
    <property type="nucleotide sequence ID" value="NZ_VTER01000006.1"/>
</dbReference>
<dbReference type="GO" id="GO:0004386">
    <property type="term" value="F:helicase activity"/>
    <property type="evidence" value="ECO:0007669"/>
    <property type="project" value="UniProtKB-KW"/>
</dbReference>
<keyword evidence="2" id="KW-0378">Hydrolase</keyword>
<feature type="coiled-coil region" evidence="5">
    <location>
        <begin position="325"/>
        <end position="357"/>
    </location>
</feature>
<accession>A0A5D4RDG7</accession>
<name>A0A5D4RDG7_9BACI</name>
<reference evidence="8 9" key="1">
    <citation type="submission" date="2019-08" db="EMBL/GenBank/DDBJ databases">
        <title>Bacillus genomes from the desert of Cuatro Cienegas, Coahuila.</title>
        <authorList>
            <person name="Olmedo-Alvarez G."/>
        </authorList>
    </citation>
    <scope>NUCLEOTIDE SEQUENCE [LARGE SCALE GENOMIC DNA]</scope>
    <source>
        <strain evidence="8 9">CH446_14T</strain>
    </source>
</reference>
<dbReference type="Pfam" id="PF00271">
    <property type="entry name" value="Helicase_C"/>
    <property type="match status" value="1"/>
</dbReference>
<dbReference type="InterPro" id="IPR050699">
    <property type="entry name" value="RNA-DNA_Helicase"/>
</dbReference>
<organism evidence="8 9">
    <name type="scientific">Bacillus infantis</name>
    <dbReference type="NCBI Taxonomy" id="324767"/>
    <lineage>
        <taxon>Bacteria</taxon>
        <taxon>Bacillati</taxon>
        <taxon>Bacillota</taxon>
        <taxon>Bacilli</taxon>
        <taxon>Bacillales</taxon>
        <taxon>Bacillaceae</taxon>
        <taxon>Bacillus</taxon>
    </lineage>
</organism>
<proteinExistence type="predicted"/>
<feature type="domain" description="Helicase C-terminal" evidence="7">
    <location>
        <begin position="497"/>
        <end position="672"/>
    </location>
</feature>
<keyword evidence="1" id="KW-0547">Nucleotide-binding</keyword>
<dbReference type="GO" id="GO:0005524">
    <property type="term" value="F:ATP binding"/>
    <property type="evidence" value="ECO:0007669"/>
    <property type="project" value="UniProtKB-KW"/>
</dbReference>
<gene>
    <name evidence="8" type="ORF">FZD51_13355</name>
</gene>
<keyword evidence="5" id="KW-0175">Coiled coil</keyword>
<dbReference type="InterPro" id="IPR055206">
    <property type="entry name" value="DEXQc_SUV3"/>
</dbReference>
<feature type="domain" description="Helicase ATP-binding" evidence="6">
    <location>
        <begin position="367"/>
        <end position="499"/>
    </location>
</feature>
<dbReference type="PANTHER" id="PTHR12131">
    <property type="entry name" value="ATP-DEPENDENT RNA AND DNA HELICASE"/>
    <property type="match status" value="1"/>
</dbReference>
<evidence type="ECO:0000256" key="1">
    <source>
        <dbReference type="ARBA" id="ARBA00022741"/>
    </source>
</evidence>
<dbReference type="Pfam" id="PF22527">
    <property type="entry name" value="DEXQc_Suv3"/>
    <property type="match status" value="1"/>
</dbReference>
<evidence type="ECO:0000259" key="6">
    <source>
        <dbReference type="PROSITE" id="PS51192"/>
    </source>
</evidence>
<evidence type="ECO:0000256" key="3">
    <source>
        <dbReference type="ARBA" id="ARBA00022806"/>
    </source>
</evidence>
<evidence type="ECO:0000256" key="5">
    <source>
        <dbReference type="SAM" id="Coils"/>
    </source>
</evidence>
<dbReference type="PROSITE" id="PS51192">
    <property type="entry name" value="HELICASE_ATP_BIND_1"/>
    <property type="match status" value="1"/>
</dbReference>
<protein>
    <submittedName>
        <fullName evidence="8">RNA helicase</fullName>
    </submittedName>
</protein>
<evidence type="ECO:0000313" key="9">
    <source>
        <dbReference type="Proteomes" id="UP000322139"/>
    </source>
</evidence>
<evidence type="ECO:0000313" key="8">
    <source>
        <dbReference type="EMBL" id="TYS47906.1"/>
    </source>
</evidence>
<dbReference type="InterPro" id="IPR014001">
    <property type="entry name" value="Helicase_ATP-bd"/>
</dbReference>
<dbReference type="EMBL" id="VTER01000006">
    <property type="protein sequence ID" value="TYS47906.1"/>
    <property type="molecule type" value="Genomic_DNA"/>
</dbReference>
<dbReference type="InterPro" id="IPR001650">
    <property type="entry name" value="Helicase_C-like"/>
</dbReference>
<dbReference type="GO" id="GO:0016787">
    <property type="term" value="F:hydrolase activity"/>
    <property type="evidence" value="ECO:0007669"/>
    <property type="project" value="UniProtKB-KW"/>
</dbReference>